<evidence type="ECO:0000256" key="3">
    <source>
        <dbReference type="ARBA" id="ARBA00023242"/>
    </source>
</evidence>
<feature type="region of interest" description="Disordered" evidence="4">
    <location>
        <begin position="21"/>
        <end position="241"/>
    </location>
</feature>
<dbReference type="GO" id="GO:0005634">
    <property type="term" value="C:nucleus"/>
    <property type="evidence" value="ECO:0007669"/>
    <property type="project" value="UniProtKB-SubCell"/>
</dbReference>
<dbReference type="GO" id="GO:0000077">
    <property type="term" value="P:DNA damage checkpoint signaling"/>
    <property type="evidence" value="ECO:0007669"/>
    <property type="project" value="TreeGrafter"/>
</dbReference>
<feature type="compositionally biased region" description="Basic and acidic residues" evidence="4">
    <location>
        <begin position="120"/>
        <end position="133"/>
    </location>
</feature>
<protein>
    <recommendedName>
        <fullName evidence="5">BRCT domain-containing protein</fullName>
    </recommendedName>
</protein>
<dbReference type="InterPro" id="IPR036420">
    <property type="entry name" value="BRCT_dom_sf"/>
</dbReference>
<feature type="domain" description="BRCT" evidence="5">
    <location>
        <begin position="886"/>
        <end position="998"/>
    </location>
</feature>
<feature type="compositionally biased region" description="Pro residues" evidence="4">
    <location>
        <begin position="338"/>
        <end position="349"/>
    </location>
</feature>
<evidence type="ECO:0000256" key="2">
    <source>
        <dbReference type="ARBA" id="ARBA00022763"/>
    </source>
</evidence>
<evidence type="ECO:0000256" key="1">
    <source>
        <dbReference type="ARBA" id="ARBA00004123"/>
    </source>
</evidence>
<dbReference type="InterPro" id="IPR013914">
    <property type="entry name" value="Rad9_Rad53-bd_dom_fun"/>
</dbReference>
<keyword evidence="2" id="KW-0227">DNA damage</keyword>
<name>A0A4P9Z893_9ASCO</name>
<dbReference type="InterPro" id="IPR047252">
    <property type="entry name" value="TP53BP1-like"/>
</dbReference>
<evidence type="ECO:0000259" key="5">
    <source>
        <dbReference type="PROSITE" id="PS50172"/>
    </source>
</evidence>
<gene>
    <name evidence="6" type="ORF">METBISCDRAFT_24715</name>
</gene>
<dbReference type="EMBL" id="ML004539">
    <property type="protein sequence ID" value="RKP28907.1"/>
    <property type="molecule type" value="Genomic_DNA"/>
</dbReference>
<sequence length="1151" mass="128409">MLISQDDSLVFANELRWGEKHWSEPDFPDTSELFGSHKIGNEPTQIDSSHDVRGAGSLQDHRSPSGASYKDYMGSSDELFRNNGVHRTTDHKAVDGSDDKPTDHMLENIVGQTNDEGENSTEHDDTVNDRTTSDHGLQTHGLLDELAANASEPVTEQKEQIKASSRAAKFADTQVIAVSDTSNALQRQTETTYSPGTSSRGPRAPPNQNNTQVQTQGQTLEEIQKNSVENTKTVVPPTDMPMIRIGGTVQEQSPKEDTSAHAITPDHETSFSYLTKNSKDRHMPADTQVLYSGYIPNNDTQKIISPPSEPLQDRLSLDMDKGKQTALYSHGVLSSPNPTFPSPDIPDCPPLNQNSPDKREDEGGMQSTKKHLVSLNSHILMNIHDTQVIVNPSESPGQALEEKGKGNELKPVELQHNNAKDSSDDPPVLLAGLKETLIYSSPCQVHNRHTWLQSSENVESDQKNTTHNEIENSLVETEFHMAQDTRLAELTTQVLNTQEDVYDQFSLKLVDLGSMPVCSSSQSDSKRLASDLSIVSMDDDAQSEVEEPSFMCEDSIFNHKKRKLLIRGLAVVQTEEESSSVYSSGFRAHLQTPSDSIHLDFLASNLRSSEFENRDILDAEHLTSQTLANIASLAQFASYQKTGSSSSELEDLHSDISDLINVRFGEVSVEPPEGISQEVCVSRRRKDNSIPETHTHSKEDILREESLEELTLDSVVNGRAVWKYSLFRNIPGMVVSIGEETSLVLDGNAKQASVRNSDLNILDIRIGDFVLLALQFGQYVVTGLSCLSSGSPIKCIRGCDTVFVRKNGKQNAPQGKELRMPLQAICMEVDQWAYHQLQFRFSCGELDLLLIPYSTAQKMFLSNLRSQEACAVATKCENVLKQHSPERSGVFSDIFFFVTYIEEERKKELQKLITFNGGTLIDDEIDLLLERTVSGSGFCALRLKPLKNFKFGALLSDSYSRRPKYLQALALGWPILADAFVEKTIENPELLDQWPAFLLPAGMALAFNGTKSHDVFRFRTNYLEGQSMSGQLSNNAGLMAQYRVLILQHHQDKKVLNMCGFTFHAFGVKSVMVFPNCSSIERHIRKLGSELALVYDNNDRDFQKTFGKKRRRNTRKDSYKPVHKVGVIDWEWVVQSVISNLVWKPVAEVVL</sequence>
<organism evidence="6 7">
    <name type="scientific">Metschnikowia bicuspidata</name>
    <dbReference type="NCBI Taxonomy" id="27322"/>
    <lineage>
        <taxon>Eukaryota</taxon>
        <taxon>Fungi</taxon>
        <taxon>Dikarya</taxon>
        <taxon>Ascomycota</taxon>
        <taxon>Saccharomycotina</taxon>
        <taxon>Pichiomycetes</taxon>
        <taxon>Metschnikowiaceae</taxon>
        <taxon>Metschnikowia</taxon>
    </lineage>
</organism>
<dbReference type="AlphaFoldDB" id="A0A4P9Z893"/>
<feature type="region of interest" description="Disordered" evidence="4">
    <location>
        <begin position="329"/>
        <end position="367"/>
    </location>
</feature>
<dbReference type="Proteomes" id="UP000268321">
    <property type="component" value="Unassembled WGS sequence"/>
</dbReference>
<evidence type="ECO:0000313" key="7">
    <source>
        <dbReference type="Proteomes" id="UP000268321"/>
    </source>
</evidence>
<dbReference type="PANTHER" id="PTHR15321:SF3">
    <property type="entry name" value="TP53-BINDING PROTEIN 1"/>
    <property type="match status" value="1"/>
</dbReference>
<dbReference type="PROSITE" id="PS50172">
    <property type="entry name" value="BRCT"/>
    <property type="match status" value="1"/>
</dbReference>
<feature type="compositionally biased region" description="Low complexity" evidence="4">
    <location>
        <begin position="207"/>
        <end position="219"/>
    </location>
</feature>
<feature type="compositionally biased region" description="Polar residues" evidence="4">
    <location>
        <begin position="179"/>
        <end position="200"/>
    </location>
</feature>
<reference evidence="7" key="1">
    <citation type="journal article" date="2018" name="Nat. Microbiol.">
        <title>Leveraging single-cell genomics to expand the fungal tree of life.</title>
        <authorList>
            <person name="Ahrendt S.R."/>
            <person name="Quandt C.A."/>
            <person name="Ciobanu D."/>
            <person name="Clum A."/>
            <person name="Salamov A."/>
            <person name="Andreopoulos B."/>
            <person name="Cheng J.F."/>
            <person name="Woyke T."/>
            <person name="Pelin A."/>
            <person name="Henrissat B."/>
            <person name="Reynolds N.K."/>
            <person name="Benny G.L."/>
            <person name="Smith M.E."/>
            <person name="James T.Y."/>
            <person name="Grigoriev I.V."/>
        </authorList>
    </citation>
    <scope>NUCLEOTIDE SEQUENCE [LARGE SCALE GENOMIC DNA]</scope>
    <source>
        <strain evidence="7">Baker2002</strain>
    </source>
</reference>
<evidence type="ECO:0000256" key="4">
    <source>
        <dbReference type="SAM" id="MobiDB-lite"/>
    </source>
</evidence>
<dbReference type="Pfam" id="PF08605">
    <property type="entry name" value="Rad9_Rad53_bind"/>
    <property type="match status" value="1"/>
</dbReference>
<dbReference type="GO" id="GO:0045944">
    <property type="term" value="P:positive regulation of transcription by RNA polymerase II"/>
    <property type="evidence" value="ECO:0007669"/>
    <property type="project" value="TreeGrafter"/>
</dbReference>
<dbReference type="PANTHER" id="PTHR15321">
    <property type="entry name" value="TUMOR SUPPRESSOR P53-BINDING PROTEIN 1"/>
    <property type="match status" value="1"/>
</dbReference>
<feature type="compositionally biased region" description="Basic and acidic residues" evidence="4">
    <location>
        <begin position="48"/>
        <end position="63"/>
    </location>
</feature>
<comment type="subcellular location">
    <subcellularLocation>
        <location evidence="1">Nucleus</location>
    </subcellularLocation>
</comment>
<keyword evidence="7" id="KW-1185">Reference proteome</keyword>
<dbReference type="InterPro" id="IPR047250">
    <property type="entry name" value="BRCT_p53bp1-like_rpt2"/>
</dbReference>
<accession>A0A4P9Z893</accession>
<proteinExistence type="predicted"/>
<dbReference type="Gene3D" id="3.40.50.10190">
    <property type="entry name" value="BRCT domain"/>
    <property type="match status" value="1"/>
</dbReference>
<keyword evidence="3" id="KW-0539">Nucleus</keyword>
<dbReference type="InterPro" id="IPR047249">
    <property type="entry name" value="BRCT_p53bp1-like_rpt1"/>
</dbReference>
<dbReference type="InterPro" id="IPR001357">
    <property type="entry name" value="BRCT_dom"/>
</dbReference>
<dbReference type="CDD" id="cd17745">
    <property type="entry name" value="BRCT_p53bp1_rpt1"/>
    <property type="match status" value="1"/>
</dbReference>
<dbReference type="GO" id="GO:0042393">
    <property type="term" value="F:histone binding"/>
    <property type="evidence" value="ECO:0007669"/>
    <property type="project" value="TreeGrafter"/>
</dbReference>
<dbReference type="OrthoDB" id="129353at2759"/>
<dbReference type="CDD" id="cd17724">
    <property type="entry name" value="BRCT_p53bp1_rpt2"/>
    <property type="match status" value="1"/>
</dbReference>
<evidence type="ECO:0000313" key="6">
    <source>
        <dbReference type="EMBL" id="RKP28907.1"/>
    </source>
</evidence>
<feature type="compositionally biased region" description="Basic and acidic residues" evidence="4">
    <location>
        <begin position="87"/>
        <end position="106"/>
    </location>
</feature>
<dbReference type="SUPFAM" id="SSF52113">
    <property type="entry name" value="BRCT domain"/>
    <property type="match status" value="1"/>
</dbReference>